<dbReference type="Pfam" id="PF03845">
    <property type="entry name" value="Spore_permease"/>
    <property type="match status" value="1"/>
</dbReference>
<name>A0A5J4J6L5_9BACI</name>
<feature type="transmembrane region" description="Helical" evidence="8">
    <location>
        <begin position="219"/>
        <end position="241"/>
    </location>
</feature>
<gene>
    <name evidence="9" type="primary">gerKB</name>
    <name evidence="9" type="ORF">BpJC7_18750</name>
</gene>
<dbReference type="GO" id="GO:0016020">
    <property type="term" value="C:membrane"/>
    <property type="evidence" value="ECO:0007669"/>
    <property type="project" value="UniProtKB-SubCell"/>
</dbReference>
<accession>A0A5J4J6L5</accession>
<dbReference type="InterPro" id="IPR004761">
    <property type="entry name" value="Spore_GerAB"/>
</dbReference>
<dbReference type="GO" id="GO:0009847">
    <property type="term" value="P:spore germination"/>
    <property type="evidence" value="ECO:0007669"/>
    <property type="project" value="InterPro"/>
</dbReference>
<reference evidence="9 10" key="1">
    <citation type="submission" date="2019-09" db="EMBL/GenBank/DDBJ databases">
        <title>Draft genome sequence of Bacillus sp. JC-7.</title>
        <authorList>
            <person name="Tanaka N."/>
            <person name="Shiwa Y."/>
            <person name="Fujita N."/>
            <person name="Tanasupawat S."/>
        </authorList>
    </citation>
    <scope>NUCLEOTIDE SEQUENCE [LARGE SCALE GENOMIC DNA]</scope>
    <source>
        <strain evidence="9 10">JC-7</strain>
    </source>
</reference>
<sequence length="373" mass="42282">MEKAKISPYQLFVMIFMFELGSALLLAIGSGAKQDAWLAILGGMCMGFFLFYLYYKIFTFYPDLSPVQSLQAVYGKFLGWIFGFNFGIYFLYLSARVLRDFGEMLIITSYPEFPLFIINAIMAFCIIYAVKKGIEVIARTGEIFFIFYYIMAITGFVLIIVSRLINLNHLKPVLESGVMPVLKSMITETIYVPFGETIVFFSILPLVNHSKKVKIAGLSAILLSGTNLVFSMLINISVIGAETIQRSPFPLLSTIREIQFAHFLERLDVFFMIALIVGGFFKVTLFFYAACVIFTELFKVDGYQKTVYPLGFIMLCASLMIASTYAEHINEGLKVVPILFHFPAQVAFPLLSLLIILWKERRKKKKQQKASPA</sequence>
<feature type="transmembrane region" description="Helical" evidence="8">
    <location>
        <begin position="12"/>
        <end position="30"/>
    </location>
</feature>
<feature type="transmembrane region" description="Helical" evidence="8">
    <location>
        <begin position="113"/>
        <end position="131"/>
    </location>
</feature>
<feature type="transmembrane region" description="Helical" evidence="8">
    <location>
        <begin position="185"/>
        <end position="207"/>
    </location>
</feature>
<feature type="transmembrane region" description="Helical" evidence="8">
    <location>
        <begin position="76"/>
        <end position="93"/>
    </location>
</feature>
<dbReference type="AlphaFoldDB" id="A0A5J4J6L5"/>
<keyword evidence="10" id="KW-1185">Reference proteome</keyword>
<evidence type="ECO:0000256" key="2">
    <source>
        <dbReference type="ARBA" id="ARBA00007998"/>
    </source>
</evidence>
<keyword evidence="6 8" id="KW-1133">Transmembrane helix</keyword>
<evidence type="ECO:0000313" key="9">
    <source>
        <dbReference type="EMBL" id="GER70572.1"/>
    </source>
</evidence>
<dbReference type="RefSeq" id="WP_151680205.1">
    <property type="nucleotide sequence ID" value="NZ_BKZP01000035.1"/>
</dbReference>
<proteinExistence type="inferred from homology"/>
<keyword evidence="3" id="KW-0813">Transport</keyword>
<dbReference type="NCBIfam" id="TIGR00912">
    <property type="entry name" value="2A0309"/>
    <property type="match status" value="1"/>
</dbReference>
<comment type="subcellular location">
    <subcellularLocation>
        <location evidence="1">Membrane</location>
        <topology evidence="1">Multi-pass membrane protein</topology>
    </subcellularLocation>
</comment>
<feature type="transmembrane region" description="Helical" evidence="8">
    <location>
        <begin position="269"/>
        <end position="295"/>
    </location>
</feature>
<comment type="caution">
    <text evidence="9">The sequence shown here is derived from an EMBL/GenBank/DDBJ whole genome shotgun (WGS) entry which is preliminary data.</text>
</comment>
<organism evidence="9 10">
    <name type="scientific">Weizmannia acidilactici</name>
    <dbReference type="NCBI Taxonomy" id="2607726"/>
    <lineage>
        <taxon>Bacteria</taxon>
        <taxon>Bacillati</taxon>
        <taxon>Bacillota</taxon>
        <taxon>Bacilli</taxon>
        <taxon>Bacillales</taxon>
        <taxon>Bacillaceae</taxon>
        <taxon>Heyndrickxia</taxon>
    </lineage>
</organism>
<evidence type="ECO:0000256" key="6">
    <source>
        <dbReference type="ARBA" id="ARBA00022989"/>
    </source>
</evidence>
<evidence type="ECO:0000256" key="7">
    <source>
        <dbReference type="ARBA" id="ARBA00023136"/>
    </source>
</evidence>
<comment type="similarity">
    <text evidence="2">Belongs to the amino acid-polyamine-organocation (APC) superfamily. Spore germination protein (SGP) (TC 2.A.3.9) family.</text>
</comment>
<feature type="transmembrane region" description="Helical" evidence="8">
    <location>
        <begin position="307"/>
        <end position="326"/>
    </location>
</feature>
<evidence type="ECO:0000256" key="8">
    <source>
        <dbReference type="SAM" id="Phobius"/>
    </source>
</evidence>
<keyword evidence="5 8" id="KW-0812">Transmembrane</keyword>
<feature type="transmembrane region" description="Helical" evidence="8">
    <location>
        <begin position="36"/>
        <end position="55"/>
    </location>
</feature>
<feature type="transmembrane region" description="Helical" evidence="8">
    <location>
        <begin position="143"/>
        <end position="165"/>
    </location>
</feature>
<dbReference type="PANTHER" id="PTHR34975">
    <property type="entry name" value="SPORE GERMINATION PROTEIN A2"/>
    <property type="match status" value="1"/>
</dbReference>
<evidence type="ECO:0000313" key="10">
    <source>
        <dbReference type="Proteomes" id="UP000391919"/>
    </source>
</evidence>
<evidence type="ECO:0000256" key="5">
    <source>
        <dbReference type="ARBA" id="ARBA00022692"/>
    </source>
</evidence>
<keyword evidence="4" id="KW-0309">Germination</keyword>
<protein>
    <submittedName>
        <fullName evidence="9">Spore germination protein KB</fullName>
    </submittedName>
</protein>
<dbReference type="PANTHER" id="PTHR34975:SF2">
    <property type="entry name" value="SPORE GERMINATION PROTEIN A2"/>
    <property type="match status" value="1"/>
</dbReference>
<evidence type="ECO:0000256" key="3">
    <source>
        <dbReference type="ARBA" id="ARBA00022448"/>
    </source>
</evidence>
<keyword evidence="7 8" id="KW-0472">Membrane</keyword>
<evidence type="ECO:0000256" key="1">
    <source>
        <dbReference type="ARBA" id="ARBA00004141"/>
    </source>
</evidence>
<evidence type="ECO:0000256" key="4">
    <source>
        <dbReference type="ARBA" id="ARBA00022544"/>
    </source>
</evidence>
<dbReference type="Proteomes" id="UP000391919">
    <property type="component" value="Unassembled WGS sequence"/>
</dbReference>
<dbReference type="EMBL" id="BKZQ01000022">
    <property type="protein sequence ID" value="GER70572.1"/>
    <property type="molecule type" value="Genomic_DNA"/>
</dbReference>
<feature type="transmembrane region" description="Helical" evidence="8">
    <location>
        <begin position="338"/>
        <end position="358"/>
    </location>
</feature>